<gene>
    <name evidence="2" type="ORF">CYMTET_34396</name>
</gene>
<dbReference type="AlphaFoldDB" id="A0AAE0FBD9"/>
<dbReference type="InterPro" id="IPR036278">
    <property type="entry name" value="Sialidase_sf"/>
</dbReference>
<dbReference type="SUPFAM" id="SSF50939">
    <property type="entry name" value="Sialidases"/>
    <property type="match status" value="2"/>
</dbReference>
<proteinExistence type="predicted"/>
<protein>
    <submittedName>
        <fullName evidence="2">Uncharacterized protein</fullName>
    </submittedName>
</protein>
<reference evidence="2 3" key="1">
    <citation type="journal article" date="2015" name="Genome Biol. Evol.">
        <title>Comparative Genomics of a Bacterivorous Green Alga Reveals Evolutionary Causalities and Consequences of Phago-Mixotrophic Mode of Nutrition.</title>
        <authorList>
            <person name="Burns J.A."/>
            <person name="Paasch A."/>
            <person name="Narechania A."/>
            <person name="Kim E."/>
        </authorList>
    </citation>
    <scope>NUCLEOTIDE SEQUENCE [LARGE SCALE GENOMIC DNA]</scope>
    <source>
        <strain evidence="2 3">PLY_AMNH</strain>
    </source>
</reference>
<feature type="region of interest" description="Disordered" evidence="1">
    <location>
        <begin position="470"/>
        <end position="570"/>
    </location>
</feature>
<dbReference type="EMBL" id="LGRX02021629">
    <property type="protein sequence ID" value="KAK3256469.1"/>
    <property type="molecule type" value="Genomic_DNA"/>
</dbReference>
<feature type="region of interest" description="Disordered" evidence="1">
    <location>
        <begin position="1"/>
        <end position="26"/>
    </location>
</feature>
<accession>A0AAE0FBD9</accession>
<evidence type="ECO:0000313" key="2">
    <source>
        <dbReference type="EMBL" id="KAK3256469.1"/>
    </source>
</evidence>
<organism evidence="2 3">
    <name type="scientific">Cymbomonas tetramitiformis</name>
    <dbReference type="NCBI Taxonomy" id="36881"/>
    <lineage>
        <taxon>Eukaryota</taxon>
        <taxon>Viridiplantae</taxon>
        <taxon>Chlorophyta</taxon>
        <taxon>Pyramimonadophyceae</taxon>
        <taxon>Pyramimonadales</taxon>
        <taxon>Pyramimonadaceae</taxon>
        <taxon>Cymbomonas</taxon>
    </lineage>
</organism>
<keyword evidence="3" id="KW-1185">Reference proteome</keyword>
<comment type="caution">
    <text evidence="2">The sequence shown here is derived from an EMBL/GenBank/DDBJ whole genome shotgun (WGS) entry which is preliminary data.</text>
</comment>
<sequence>SMLTDGWEGRAPPAFASGPQLFKKGKEGTFTGPPTDMILTEVGVTQGGFLGSPSIALVSKASGPDLLYVAYDHTSSNSITLQCSTDSGKAWLLHGTLHRARWPQLIVFHNKLYLLFSRLGFQKASHLFIVHWDDSKAKWSDAVDITPQLGNAAVVNQNTGYVWDGTRLVHSVEIIPNFFPPEYTVRRVISPRHFVVAAKDSSLVQHARVRCAGSIGRVLRPVRNGHVHITLKNYSHLTGQRLCAPGDKLSYAKGGSLYGSHDWIVTLVYFDSAGDIMSPHSWHVSEDGAALPANHLSKELHQLFGLTFGHDKSVQSDVLEKQLKRPLSKANAYAAGFGDAYWMEGVVLSGGQGQLRCILRINNRDMCNLGAMADFAWVNDTYVRTTESLVFQPGLSVAHPAILWHAPTQLHLMVSNVNRDSTVDYSHHGSHGLHVVGQSYCEVDRSALALYVSRNMGRDWQFLRLLTPGSQGGSRPVARRLSPGSQGCSRSGRKEARAPVTGLLTPGSQGDSRPGLLMPESQGDSRPGRWAAHARVARRIAPGSQGGSRPGRKALAPRSHGCSRPGRKETRARVAGLLTPGSQGTRPAHMAAYGGFLPGQISRTGRTDF</sequence>
<evidence type="ECO:0000313" key="3">
    <source>
        <dbReference type="Proteomes" id="UP001190700"/>
    </source>
</evidence>
<dbReference type="Proteomes" id="UP001190700">
    <property type="component" value="Unassembled WGS sequence"/>
</dbReference>
<feature type="non-terminal residue" evidence="2">
    <location>
        <position position="1"/>
    </location>
</feature>
<name>A0AAE0FBD9_9CHLO</name>
<evidence type="ECO:0000256" key="1">
    <source>
        <dbReference type="SAM" id="MobiDB-lite"/>
    </source>
</evidence>